<dbReference type="SMART" id="SM00646">
    <property type="entry name" value="Ami_3"/>
    <property type="match status" value="1"/>
</dbReference>
<keyword evidence="1 5" id="KW-0378">Hydrolase</keyword>
<evidence type="ECO:0000313" key="5">
    <source>
        <dbReference type="EMBL" id="NEY83075.1"/>
    </source>
</evidence>
<evidence type="ECO:0000313" key="6">
    <source>
        <dbReference type="Proteomes" id="UP000472971"/>
    </source>
</evidence>
<dbReference type="InterPro" id="IPR050695">
    <property type="entry name" value="N-acetylmuramoyl_amidase_3"/>
</dbReference>
<accession>A0A6B3W2V7</accession>
<comment type="caution">
    <text evidence="5">The sequence shown here is derived from an EMBL/GenBank/DDBJ whole genome shotgun (WGS) entry which is preliminary data.</text>
</comment>
<keyword evidence="2" id="KW-0472">Membrane</keyword>
<gene>
    <name evidence="5" type="primary">cwlD</name>
    <name evidence="5" type="ORF">G4D64_16615</name>
    <name evidence="4" type="ORF">H1Z61_16675</name>
</gene>
<dbReference type="GO" id="GO:0009253">
    <property type="term" value="P:peptidoglycan catabolic process"/>
    <property type="evidence" value="ECO:0007669"/>
    <property type="project" value="InterPro"/>
</dbReference>
<dbReference type="EMBL" id="JACEIO010000067">
    <property type="protein sequence ID" value="MBA4538715.1"/>
    <property type="molecule type" value="Genomic_DNA"/>
</dbReference>
<reference evidence="4 7" key="2">
    <citation type="submission" date="2020-07" db="EMBL/GenBank/DDBJ databases">
        <authorList>
            <person name="Feng H."/>
        </authorList>
    </citation>
    <scope>NUCLEOTIDE SEQUENCE [LARGE SCALE GENOMIC DNA]</scope>
    <source>
        <strain evidence="7">s-12</strain>
        <strain evidence="4">S-12</strain>
    </source>
</reference>
<name>A0A6B3W2V7_9BACI</name>
<dbReference type="AlphaFoldDB" id="A0A6B3W2V7"/>
<dbReference type="PANTHER" id="PTHR30404:SF0">
    <property type="entry name" value="N-ACETYLMURAMOYL-L-ALANINE AMIDASE AMIC"/>
    <property type="match status" value="1"/>
</dbReference>
<evidence type="ECO:0000313" key="7">
    <source>
        <dbReference type="Proteomes" id="UP000570010"/>
    </source>
</evidence>
<evidence type="ECO:0000256" key="2">
    <source>
        <dbReference type="SAM" id="Phobius"/>
    </source>
</evidence>
<dbReference type="InterPro" id="IPR014234">
    <property type="entry name" value="Spore_CwlD"/>
</dbReference>
<dbReference type="SUPFAM" id="SSF53187">
    <property type="entry name" value="Zn-dependent exopeptidases"/>
    <property type="match status" value="1"/>
</dbReference>
<dbReference type="Pfam" id="PF01520">
    <property type="entry name" value="Amidase_3"/>
    <property type="match status" value="1"/>
</dbReference>
<evidence type="ECO:0000313" key="4">
    <source>
        <dbReference type="EMBL" id="MBA4538715.1"/>
    </source>
</evidence>
<dbReference type="Proteomes" id="UP000570010">
    <property type="component" value="Unassembled WGS sequence"/>
</dbReference>
<dbReference type="InterPro" id="IPR002508">
    <property type="entry name" value="MurNAc-LAA_cat"/>
</dbReference>
<keyword evidence="6" id="KW-1185">Reference proteome</keyword>
<dbReference type="EC" id="3.5.1.28" evidence="5"/>
<dbReference type="PANTHER" id="PTHR30404">
    <property type="entry name" value="N-ACETYLMURAMOYL-L-ALANINE AMIDASE"/>
    <property type="match status" value="1"/>
</dbReference>
<sequence length="237" mass="27084">MKKKLKISLFMLGAIILFLIIQYEFLENDSWNAWNLPLTGKIILIDPGHGGPDGGAGDSTVLEKDIALKVSLMVRDYIQQQGALVIMTRETDKDLAKDGTRGLSRRKTEDLHKRLEMINESEADLFISLHLNSIPSPRWRGAQTFFAPHFKENEKLAKFIQVELRRNLENTKRVAKPINNVFILKNAKKPGALVEIGFLSNEAEKQLLQDEEYQRKVAASIYEGIIRYFTNEKELTE</sequence>
<dbReference type="Gene3D" id="3.40.630.40">
    <property type="entry name" value="Zn-dependent exopeptidases"/>
    <property type="match status" value="1"/>
</dbReference>
<evidence type="ECO:0000256" key="1">
    <source>
        <dbReference type="ARBA" id="ARBA00022801"/>
    </source>
</evidence>
<keyword evidence="2" id="KW-1133">Transmembrane helix</keyword>
<organism evidence="5 6">
    <name type="scientific">Bacillus aquiflavi</name>
    <dbReference type="NCBI Taxonomy" id="2672567"/>
    <lineage>
        <taxon>Bacteria</taxon>
        <taxon>Bacillati</taxon>
        <taxon>Bacillota</taxon>
        <taxon>Bacilli</taxon>
        <taxon>Bacillales</taxon>
        <taxon>Bacillaceae</taxon>
        <taxon>Bacillus</taxon>
    </lineage>
</organism>
<dbReference type="GO" id="GO:0030288">
    <property type="term" value="C:outer membrane-bounded periplasmic space"/>
    <property type="evidence" value="ECO:0007669"/>
    <property type="project" value="TreeGrafter"/>
</dbReference>
<dbReference type="GO" id="GO:0008745">
    <property type="term" value="F:N-acetylmuramoyl-L-alanine amidase activity"/>
    <property type="evidence" value="ECO:0007669"/>
    <property type="project" value="UniProtKB-EC"/>
</dbReference>
<protein>
    <submittedName>
        <fullName evidence="5">N-acetylmuramoyl-L-alanine amidase CwlD</fullName>
        <ecNumber evidence="5">3.5.1.28</ecNumber>
    </submittedName>
</protein>
<feature type="domain" description="MurNAc-LAA" evidence="3">
    <location>
        <begin position="115"/>
        <end position="226"/>
    </location>
</feature>
<dbReference type="NCBIfam" id="TIGR02883">
    <property type="entry name" value="spore_cwlD"/>
    <property type="match status" value="1"/>
</dbReference>
<dbReference type="EMBL" id="JAAIWN010000069">
    <property type="protein sequence ID" value="NEY83075.1"/>
    <property type="molecule type" value="Genomic_DNA"/>
</dbReference>
<dbReference type="RefSeq" id="WP_163243476.1">
    <property type="nucleotide sequence ID" value="NZ_CP082780.1"/>
</dbReference>
<evidence type="ECO:0000259" key="3">
    <source>
        <dbReference type="SMART" id="SM00646"/>
    </source>
</evidence>
<keyword evidence="2" id="KW-0812">Transmembrane</keyword>
<dbReference type="Proteomes" id="UP000472971">
    <property type="component" value="Unassembled WGS sequence"/>
</dbReference>
<dbReference type="CDD" id="cd02696">
    <property type="entry name" value="MurNAc-LAA"/>
    <property type="match status" value="1"/>
</dbReference>
<proteinExistence type="predicted"/>
<reference evidence="5 6" key="1">
    <citation type="submission" date="2020-02" db="EMBL/GenBank/DDBJ databases">
        <title>Bacillus aquiflavi sp. nov., isolated from yellow water of strong flavor Chinese baijiu in Yibin region of China.</title>
        <authorList>
            <person name="Xie J."/>
        </authorList>
    </citation>
    <scope>NUCLEOTIDE SEQUENCE [LARGE SCALE GENOMIC DNA]</scope>
    <source>
        <strain evidence="5 6">3H-10</strain>
    </source>
</reference>
<feature type="transmembrane region" description="Helical" evidence="2">
    <location>
        <begin position="7"/>
        <end position="26"/>
    </location>
</feature>